<proteinExistence type="predicted"/>
<evidence type="ECO:0000313" key="1">
    <source>
        <dbReference type="EMBL" id="CAJ0968708.1"/>
    </source>
</evidence>
<dbReference type="Proteomes" id="UP001176940">
    <property type="component" value="Unassembled WGS sequence"/>
</dbReference>
<protein>
    <submittedName>
        <fullName evidence="1">Uncharacterized protein</fullName>
    </submittedName>
</protein>
<keyword evidence="2" id="KW-1185">Reference proteome</keyword>
<evidence type="ECO:0000313" key="2">
    <source>
        <dbReference type="Proteomes" id="UP001176940"/>
    </source>
</evidence>
<organism evidence="1 2">
    <name type="scientific">Ranitomeya imitator</name>
    <name type="common">mimic poison frog</name>
    <dbReference type="NCBI Taxonomy" id="111125"/>
    <lineage>
        <taxon>Eukaryota</taxon>
        <taxon>Metazoa</taxon>
        <taxon>Chordata</taxon>
        <taxon>Craniata</taxon>
        <taxon>Vertebrata</taxon>
        <taxon>Euteleostomi</taxon>
        <taxon>Amphibia</taxon>
        <taxon>Batrachia</taxon>
        <taxon>Anura</taxon>
        <taxon>Neobatrachia</taxon>
        <taxon>Hyloidea</taxon>
        <taxon>Dendrobatidae</taxon>
        <taxon>Dendrobatinae</taxon>
        <taxon>Ranitomeya</taxon>
    </lineage>
</organism>
<gene>
    <name evidence="1" type="ORF">RIMI_LOCUS23347710</name>
</gene>
<dbReference type="EMBL" id="CAUEEQ010079579">
    <property type="protein sequence ID" value="CAJ0968708.1"/>
    <property type="molecule type" value="Genomic_DNA"/>
</dbReference>
<feature type="non-terminal residue" evidence="1">
    <location>
        <position position="158"/>
    </location>
</feature>
<name>A0ABN9MSE0_9NEOB</name>
<reference evidence="1" key="1">
    <citation type="submission" date="2023-07" db="EMBL/GenBank/DDBJ databases">
        <authorList>
            <person name="Stuckert A."/>
        </authorList>
    </citation>
    <scope>NUCLEOTIDE SEQUENCE</scope>
</reference>
<sequence length="158" mass="18697">MAVWRRHPSNIRDLEQFAKEQWSNILAEHYKLNEDNDTKEFDCLEYQDHLDQLGLWVYLDQRETVEKREKLALLVPQDLLDLKGQKERLEIQDCQVLQGHLDHLGLLSLYQRVFFTLYSLIPIEKHGNQGKHRVTKRGPALSYPMFTLVTGIVGRWRA</sequence>
<accession>A0ABN9MSE0</accession>
<comment type="caution">
    <text evidence="1">The sequence shown here is derived from an EMBL/GenBank/DDBJ whole genome shotgun (WGS) entry which is preliminary data.</text>
</comment>